<evidence type="ECO:0000313" key="3">
    <source>
        <dbReference type="Proteomes" id="UP000177026"/>
    </source>
</evidence>
<feature type="transmembrane region" description="Helical" evidence="1">
    <location>
        <begin position="37"/>
        <end position="57"/>
    </location>
</feature>
<gene>
    <name evidence="2" type="ORF">A2866_03990</name>
</gene>
<evidence type="ECO:0000313" key="2">
    <source>
        <dbReference type="EMBL" id="OGK20810.1"/>
    </source>
</evidence>
<keyword evidence="1" id="KW-0472">Membrane</keyword>
<organism evidence="2 3">
    <name type="scientific">Candidatus Roizmanbacteria bacterium RIFCSPHIGHO2_01_FULL_39_8</name>
    <dbReference type="NCBI Taxonomy" id="1802033"/>
    <lineage>
        <taxon>Bacteria</taxon>
        <taxon>Candidatus Roizmaniibacteriota</taxon>
    </lineage>
</organism>
<sequence>MTYSAKEKTLSLFFLLLAFLVGSKLLGSEFSFLVRLVIGFISICLIILILYFVAVVISKQKKFAGKMLIFIFFSLSLSLLHYSFASQLVNSILEEMVTKGLLLFIMYVAFFVVFNLNVTINSLVSLVSLCLIPAFALSDMIYSAETFAVFGFLTLILSAMLMTLQLRQNYETN</sequence>
<protein>
    <submittedName>
        <fullName evidence="2">Uncharacterized protein</fullName>
    </submittedName>
</protein>
<feature type="transmembrane region" description="Helical" evidence="1">
    <location>
        <begin position="123"/>
        <end position="141"/>
    </location>
</feature>
<dbReference type="AlphaFoldDB" id="A0A1F7GP55"/>
<dbReference type="Proteomes" id="UP000177026">
    <property type="component" value="Unassembled WGS sequence"/>
</dbReference>
<dbReference type="EMBL" id="MFZI01000029">
    <property type="protein sequence ID" value="OGK20810.1"/>
    <property type="molecule type" value="Genomic_DNA"/>
</dbReference>
<comment type="caution">
    <text evidence="2">The sequence shown here is derived from an EMBL/GenBank/DDBJ whole genome shotgun (WGS) entry which is preliminary data.</text>
</comment>
<feature type="transmembrane region" description="Helical" evidence="1">
    <location>
        <begin position="64"/>
        <end position="84"/>
    </location>
</feature>
<keyword evidence="1" id="KW-0812">Transmembrane</keyword>
<accession>A0A1F7GP55</accession>
<feature type="transmembrane region" description="Helical" evidence="1">
    <location>
        <begin position="147"/>
        <end position="166"/>
    </location>
</feature>
<reference evidence="2 3" key="1">
    <citation type="journal article" date="2016" name="Nat. Commun.">
        <title>Thousands of microbial genomes shed light on interconnected biogeochemical processes in an aquifer system.</title>
        <authorList>
            <person name="Anantharaman K."/>
            <person name="Brown C.T."/>
            <person name="Hug L.A."/>
            <person name="Sharon I."/>
            <person name="Castelle C.J."/>
            <person name="Probst A.J."/>
            <person name="Thomas B.C."/>
            <person name="Singh A."/>
            <person name="Wilkins M.J."/>
            <person name="Karaoz U."/>
            <person name="Brodie E.L."/>
            <person name="Williams K.H."/>
            <person name="Hubbard S.S."/>
            <person name="Banfield J.F."/>
        </authorList>
    </citation>
    <scope>NUCLEOTIDE SEQUENCE [LARGE SCALE GENOMIC DNA]</scope>
</reference>
<feature type="transmembrane region" description="Helical" evidence="1">
    <location>
        <begin position="96"/>
        <end position="116"/>
    </location>
</feature>
<name>A0A1F7GP55_9BACT</name>
<keyword evidence="1" id="KW-1133">Transmembrane helix</keyword>
<evidence type="ECO:0000256" key="1">
    <source>
        <dbReference type="SAM" id="Phobius"/>
    </source>
</evidence>
<proteinExistence type="predicted"/>